<evidence type="ECO:0000259" key="2">
    <source>
        <dbReference type="Pfam" id="PF26450"/>
    </source>
</evidence>
<feature type="compositionally biased region" description="Polar residues" evidence="1">
    <location>
        <begin position="103"/>
        <end position="116"/>
    </location>
</feature>
<dbReference type="InterPro" id="IPR058442">
    <property type="entry name" value="DUF8129"/>
</dbReference>
<evidence type="ECO:0000256" key="1">
    <source>
        <dbReference type="SAM" id="MobiDB-lite"/>
    </source>
</evidence>
<dbReference type="EMBL" id="JAUHJR010000003">
    <property type="protein sequence ID" value="MDN4161846.1"/>
    <property type="molecule type" value="Genomic_DNA"/>
</dbReference>
<name>A0ABT8EV48_9ACTN</name>
<protein>
    <recommendedName>
        <fullName evidence="2">DUF8129 domain-containing protein</fullName>
    </recommendedName>
</protein>
<organism evidence="3 4">
    <name type="scientific">Nocardioides abyssi</name>
    <dbReference type="NCBI Taxonomy" id="3058370"/>
    <lineage>
        <taxon>Bacteria</taxon>
        <taxon>Bacillati</taxon>
        <taxon>Actinomycetota</taxon>
        <taxon>Actinomycetes</taxon>
        <taxon>Propionibacteriales</taxon>
        <taxon>Nocardioidaceae</taxon>
        <taxon>Nocardioides</taxon>
    </lineage>
</organism>
<comment type="caution">
    <text evidence="3">The sequence shown here is derived from an EMBL/GenBank/DDBJ whole genome shotgun (WGS) entry which is preliminary data.</text>
</comment>
<evidence type="ECO:0000313" key="4">
    <source>
        <dbReference type="Proteomes" id="UP001168537"/>
    </source>
</evidence>
<reference evidence="3" key="1">
    <citation type="submission" date="2023-06" db="EMBL/GenBank/DDBJ databases">
        <title>Draft genome sequence of Nocardioides sp. SOB72.</title>
        <authorList>
            <person name="Zhang G."/>
        </authorList>
    </citation>
    <scope>NUCLEOTIDE SEQUENCE</scope>
    <source>
        <strain evidence="3">SOB72</strain>
    </source>
</reference>
<keyword evidence="4" id="KW-1185">Reference proteome</keyword>
<feature type="compositionally biased region" description="Basic and acidic residues" evidence="1">
    <location>
        <begin position="1"/>
        <end position="17"/>
    </location>
</feature>
<sequence>MTDVPHHDQLPLPDYDHLPVGSLEGRIRSLDGAGLEALLAYERAHADRVQVVQLLEHRLEAVQGGAPLSGGSPTANAPEADAAPQTGAQGGASVNEGPPQNPPSQGVPTNPAQPRG</sequence>
<dbReference type="Proteomes" id="UP001168537">
    <property type="component" value="Unassembled WGS sequence"/>
</dbReference>
<gene>
    <name evidence="3" type="ORF">QWY29_10830</name>
</gene>
<accession>A0ABT8EV48</accession>
<dbReference type="Pfam" id="PF26450">
    <property type="entry name" value="DUF8129"/>
    <property type="match status" value="1"/>
</dbReference>
<evidence type="ECO:0000313" key="3">
    <source>
        <dbReference type="EMBL" id="MDN4161846.1"/>
    </source>
</evidence>
<feature type="region of interest" description="Disordered" evidence="1">
    <location>
        <begin position="1"/>
        <end position="20"/>
    </location>
</feature>
<feature type="region of interest" description="Disordered" evidence="1">
    <location>
        <begin position="64"/>
        <end position="116"/>
    </location>
</feature>
<dbReference type="RefSeq" id="WP_300960770.1">
    <property type="nucleotide sequence ID" value="NZ_JAUHJR010000003.1"/>
</dbReference>
<feature type="domain" description="DUF8129" evidence="2">
    <location>
        <begin position="7"/>
        <end position="61"/>
    </location>
</feature>
<proteinExistence type="predicted"/>